<evidence type="ECO:0000313" key="1">
    <source>
        <dbReference type="EMBL" id="RAN35362.1"/>
    </source>
</evidence>
<comment type="caution">
    <text evidence="1">The sequence shown here is derived from an EMBL/GenBank/DDBJ whole genome shotgun (WGS) entry which is preliminary data.</text>
</comment>
<dbReference type="eggNOG" id="ENOG502Z7XH">
    <property type="taxonomic scope" value="Bacteria"/>
</dbReference>
<gene>
    <name evidence="1" type="ORF">HY3_08670</name>
</gene>
<dbReference type="Gene3D" id="1.20.1740.10">
    <property type="entry name" value="Amino acid/polyamine transporter I"/>
    <property type="match status" value="1"/>
</dbReference>
<dbReference type="STRING" id="1280941.HY2_07145"/>
<sequence>MNISLTDPSTLLVLLATVGGLGVLFLPQLRKWRAWQATVTPLASIIGSGFLVLGPILDDSYGKYAPLVMAGLCLLAFAFGYAIRFNIARMAMVDERSRAEDWLEQASSWALAFAYCISVAYYLNLFGAFGLSLFHLDNPAYPKLLTSAVLFFVVAAGLVGGFSTMEKMEQFAVSLKLAIIAGLLVGLALYFSGKASHHELVFNDLQLSGWPAITLAFGLIVTVQGFETSRYLSDEYTAQMRIRSMRWAQIISAAIYMVYVSLLSYLFKPSDLVLEETAIVDMMQIVAPVLPPLLVAAALSAQFSAAVADASGAGGLAEEVSRGKITPKRAYLILGIFGALLTWGADVFDIIAYASKAFALYYAIQSAIAMVGDWKTAGGFNWRTPVYAGLSMIGILIVVFGVAAEGSAA</sequence>
<proteinExistence type="predicted"/>
<dbReference type="Proteomes" id="UP000249123">
    <property type="component" value="Unassembled WGS sequence"/>
</dbReference>
<name>A0A062U8E8_9PROT</name>
<dbReference type="EMBL" id="AWFB01000005">
    <property type="protein sequence ID" value="RAN35362.1"/>
    <property type="molecule type" value="Genomic_DNA"/>
</dbReference>
<organism evidence="1 2">
    <name type="scientific">Hyphomonas pacifica</name>
    <dbReference type="NCBI Taxonomy" id="1280941"/>
    <lineage>
        <taxon>Bacteria</taxon>
        <taxon>Pseudomonadati</taxon>
        <taxon>Pseudomonadota</taxon>
        <taxon>Alphaproteobacteria</taxon>
        <taxon>Hyphomonadales</taxon>
        <taxon>Hyphomonadaceae</taxon>
        <taxon>Hyphomonas</taxon>
    </lineage>
</organism>
<dbReference type="AlphaFoldDB" id="A0A062U8E8"/>
<protein>
    <submittedName>
        <fullName evidence="1">Uncharacterized protein</fullName>
    </submittedName>
</protein>
<accession>A0A062U8E8</accession>
<evidence type="ECO:0000313" key="2">
    <source>
        <dbReference type="Proteomes" id="UP000249123"/>
    </source>
</evidence>
<dbReference type="RefSeq" id="WP_206740970.1">
    <property type="nucleotide sequence ID" value="NZ_AWFA01000002.1"/>
</dbReference>
<keyword evidence="2" id="KW-1185">Reference proteome</keyword>
<reference evidence="1 2" key="1">
    <citation type="submission" date="2013-04" db="EMBL/GenBank/DDBJ databases">
        <title>Hyphomonas sp. T24B3 Genome Sequencing.</title>
        <authorList>
            <person name="Lai Q."/>
            <person name="Shao Z."/>
        </authorList>
    </citation>
    <scope>NUCLEOTIDE SEQUENCE [LARGE SCALE GENOMIC DNA]</scope>
    <source>
        <strain evidence="1 2">T24B3</strain>
    </source>
</reference>